<dbReference type="GO" id="GO:0004803">
    <property type="term" value="F:transposase activity"/>
    <property type="evidence" value="ECO:0007669"/>
    <property type="project" value="TreeGrafter"/>
</dbReference>
<proteinExistence type="predicted"/>
<dbReference type="OrthoDB" id="9803231at2"/>
<evidence type="ECO:0000313" key="4">
    <source>
        <dbReference type="Proteomes" id="UP000285112"/>
    </source>
</evidence>
<dbReference type="GO" id="GO:0005829">
    <property type="term" value="C:cytosol"/>
    <property type="evidence" value="ECO:0007669"/>
    <property type="project" value="TreeGrafter"/>
</dbReference>
<feature type="region of interest" description="Disordered" evidence="1">
    <location>
        <begin position="53"/>
        <end position="73"/>
    </location>
</feature>
<dbReference type="PANTHER" id="PTHR10948:SF23">
    <property type="entry name" value="TRANSPOSASE INSI FOR INSERTION SEQUENCE ELEMENT IS30A-RELATED"/>
    <property type="match status" value="1"/>
</dbReference>
<sequence length="156" mass="18342">MRFEEREIISRELGKDRSARFIAKVLGRHHSTIAREIDRNGGPVEYRAVEAERRAEDNLRRPKERKLESSTRLHDAVNDGLREQWSPKQIGQRLCEDYPDDPEMRVSHETIYECLYLQARGELRTQLTIALRQGRTRRVNRSRATSTRGKILDMVN</sequence>
<dbReference type="EMBL" id="QZFV01000055">
    <property type="protein sequence ID" value="RJQ89541.1"/>
    <property type="molecule type" value="Genomic_DNA"/>
</dbReference>
<feature type="non-terminal residue" evidence="3">
    <location>
        <position position="156"/>
    </location>
</feature>
<dbReference type="Pfam" id="PF13936">
    <property type="entry name" value="HTH_38"/>
    <property type="match status" value="1"/>
</dbReference>
<dbReference type="Proteomes" id="UP000285112">
    <property type="component" value="Unassembled WGS sequence"/>
</dbReference>
<reference evidence="3 4" key="1">
    <citation type="submission" date="2018-09" db="EMBL/GenBank/DDBJ databases">
        <title>YIM PH 21725 draft genome.</title>
        <authorList>
            <person name="Miao C."/>
        </authorList>
    </citation>
    <scope>NUCLEOTIDE SEQUENCE [LARGE SCALE GENOMIC DNA]</scope>
    <source>
        <strain evidence="4">YIM PH21725</strain>
    </source>
</reference>
<evidence type="ECO:0000313" key="3">
    <source>
        <dbReference type="EMBL" id="RJQ89541.1"/>
    </source>
</evidence>
<name>A0A419IA12_9PSEU</name>
<evidence type="ECO:0000259" key="2">
    <source>
        <dbReference type="Pfam" id="PF13936"/>
    </source>
</evidence>
<dbReference type="PANTHER" id="PTHR10948">
    <property type="entry name" value="TRANSPOSASE"/>
    <property type="match status" value="1"/>
</dbReference>
<protein>
    <submittedName>
        <fullName evidence="3">IS30 family transposase</fullName>
    </submittedName>
</protein>
<evidence type="ECO:0000256" key="1">
    <source>
        <dbReference type="SAM" id="MobiDB-lite"/>
    </source>
</evidence>
<dbReference type="InterPro" id="IPR051917">
    <property type="entry name" value="Transposase-Integrase"/>
</dbReference>
<dbReference type="AlphaFoldDB" id="A0A419IA12"/>
<feature type="domain" description="Transposase IS30-like HTH" evidence="2">
    <location>
        <begin position="3"/>
        <end position="40"/>
    </location>
</feature>
<organism evidence="3 4">
    <name type="scientific">Amycolatopsis panacis</name>
    <dbReference type="NCBI Taxonomy" id="2340917"/>
    <lineage>
        <taxon>Bacteria</taxon>
        <taxon>Bacillati</taxon>
        <taxon>Actinomycetota</taxon>
        <taxon>Actinomycetes</taxon>
        <taxon>Pseudonocardiales</taxon>
        <taxon>Pseudonocardiaceae</taxon>
        <taxon>Amycolatopsis</taxon>
    </lineage>
</organism>
<comment type="caution">
    <text evidence="3">The sequence shown here is derived from an EMBL/GenBank/DDBJ whole genome shotgun (WGS) entry which is preliminary data.</text>
</comment>
<dbReference type="GO" id="GO:0032196">
    <property type="term" value="P:transposition"/>
    <property type="evidence" value="ECO:0007669"/>
    <property type="project" value="TreeGrafter"/>
</dbReference>
<dbReference type="InterPro" id="IPR025246">
    <property type="entry name" value="IS30-like_HTH"/>
</dbReference>
<accession>A0A419IA12</accession>
<keyword evidence="4" id="KW-1185">Reference proteome</keyword>
<gene>
    <name evidence="3" type="ORF">D5S19_04460</name>
</gene>